<evidence type="ECO:0000256" key="1">
    <source>
        <dbReference type="ARBA" id="ARBA00004141"/>
    </source>
</evidence>
<feature type="transmembrane region" description="Helical" evidence="6">
    <location>
        <begin position="463"/>
        <end position="487"/>
    </location>
</feature>
<evidence type="ECO:0000256" key="3">
    <source>
        <dbReference type="ARBA" id="ARBA00022989"/>
    </source>
</evidence>
<feature type="compositionally biased region" description="Acidic residues" evidence="5">
    <location>
        <begin position="24"/>
        <end position="40"/>
    </location>
</feature>
<dbReference type="Pfam" id="PF00335">
    <property type="entry name" value="Tetraspanin"/>
    <property type="match status" value="1"/>
</dbReference>
<feature type="transmembrane region" description="Helical" evidence="6">
    <location>
        <begin position="340"/>
        <end position="363"/>
    </location>
</feature>
<accession>A0AAD6TJI1</accession>
<dbReference type="Proteomes" id="UP001218188">
    <property type="component" value="Unassembled WGS sequence"/>
</dbReference>
<evidence type="ECO:0000256" key="2">
    <source>
        <dbReference type="ARBA" id="ARBA00022692"/>
    </source>
</evidence>
<name>A0AAD6TJI1_9AGAR</name>
<evidence type="ECO:0000256" key="5">
    <source>
        <dbReference type="SAM" id="MobiDB-lite"/>
    </source>
</evidence>
<evidence type="ECO:0000256" key="4">
    <source>
        <dbReference type="ARBA" id="ARBA00023136"/>
    </source>
</evidence>
<dbReference type="GO" id="GO:0016020">
    <property type="term" value="C:membrane"/>
    <property type="evidence" value="ECO:0007669"/>
    <property type="project" value="UniProtKB-SubCell"/>
</dbReference>
<feature type="region of interest" description="Disordered" evidence="5">
    <location>
        <begin position="1"/>
        <end position="46"/>
    </location>
</feature>
<dbReference type="EMBL" id="JARJCM010000003">
    <property type="protein sequence ID" value="KAJ7046466.1"/>
    <property type="molecule type" value="Genomic_DNA"/>
</dbReference>
<keyword evidence="8" id="KW-1185">Reference proteome</keyword>
<keyword evidence="4 6" id="KW-0472">Membrane</keyword>
<keyword evidence="3 6" id="KW-1133">Transmembrane helix</keyword>
<feature type="compositionally biased region" description="Low complexity" evidence="5">
    <location>
        <begin position="227"/>
        <end position="237"/>
    </location>
</feature>
<feature type="region of interest" description="Disordered" evidence="5">
    <location>
        <begin position="106"/>
        <end position="163"/>
    </location>
</feature>
<sequence length="563" mass="61763">MEYRAPSSFPSGGLRRRSGAYSQLEDEVEDDVPLTSDSEDEPHLHRKPTVLLVRRAPPAPHLPSLPGFLAPATSPRCSFRSTSPPFSPLASSPVVERAFTLTLTPRPDVLRRSHSDAPFQSTATTPTIPSLPTPNFGSSPRLDAQQRADSDSDTLPPLPTPDFTRPARFLSIFPRGLSFLSSASRPSVSRTSSSAKSSESAFSDPVASQQRQSRPQSARSDSEGRSSGRSIAGSGYSNSDSIDSGHHALIKFTHKWPRPRSLRSYSEEDVADAASVSLLEDGRGPGLGMDSEPWTGFKWCLLLSVWTVFVYGAAALVCALMTWFRTWDQADVMTVADNDVLVLITLAGSILVFTSLVGLSGVLLNSRPILAVYTLLLWPAFASLVAIGYLAYKRATFALDHKLNMAWSQYYTPLGRLFIQNALRCCGFYSALHEATPSKRCFPRTALPGCKGKLYRFERANLALVWETVFALVPLHLLNVLVALVCANHVTERFGRGVTPERYRLTRVDVQADAEKIMRMGPPGRLLERSRGGNTRGVCPPTFPEQGESWTHIANSELDWLSL</sequence>
<evidence type="ECO:0000313" key="7">
    <source>
        <dbReference type="EMBL" id="KAJ7046466.1"/>
    </source>
</evidence>
<feature type="transmembrane region" description="Helical" evidence="6">
    <location>
        <begin position="299"/>
        <end position="324"/>
    </location>
</feature>
<comment type="caution">
    <text evidence="7">The sequence shown here is derived from an EMBL/GenBank/DDBJ whole genome shotgun (WGS) entry which is preliminary data.</text>
</comment>
<protein>
    <submittedName>
        <fullName evidence="7">Tetraspanin Tsp2 family</fullName>
    </submittedName>
</protein>
<feature type="compositionally biased region" description="Polar residues" evidence="5">
    <location>
        <begin position="118"/>
        <end position="138"/>
    </location>
</feature>
<evidence type="ECO:0000256" key="6">
    <source>
        <dbReference type="SAM" id="Phobius"/>
    </source>
</evidence>
<feature type="region of interest" description="Disordered" evidence="5">
    <location>
        <begin position="182"/>
        <end position="239"/>
    </location>
</feature>
<gene>
    <name evidence="7" type="ORF">C8F04DRAFT_1206266</name>
</gene>
<reference evidence="7" key="1">
    <citation type="submission" date="2023-03" db="EMBL/GenBank/DDBJ databases">
        <title>Massive genome expansion in bonnet fungi (Mycena s.s.) driven by repeated elements and novel gene families across ecological guilds.</title>
        <authorList>
            <consortium name="Lawrence Berkeley National Laboratory"/>
            <person name="Harder C.B."/>
            <person name="Miyauchi S."/>
            <person name="Viragh M."/>
            <person name="Kuo A."/>
            <person name="Thoen E."/>
            <person name="Andreopoulos B."/>
            <person name="Lu D."/>
            <person name="Skrede I."/>
            <person name="Drula E."/>
            <person name="Henrissat B."/>
            <person name="Morin E."/>
            <person name="Kohler A."/>
            <person name="Barry K."/>
            <person name="LaButti K."/>
            <person name="Morin E."/>
            <person name="Salamov A."/>
            <person name="Lipzen A."/>
            <person name="Mereny Z."/>
            <person name="Hegedus B."/>
            <person name="Baldrian P."/>
            <person name="Stursova M."/>
            <person name="Weitz H."/>
            <person name="Taylor A."/>
            <person name="Grigoriev I.V."/>
            <person name="Nagy L.G."/>
            <person name="Martin F."/>
            <person name="Kauserud H."/>
        </authorList>
    </citation>
    <scope>NUCLEOTIDE SEQUENCE</scope>
    <source>
        <strain evidence="7">CBHHK200</strain>
    </source>
</reference>
<organism evidence="7 8">
    <name type="scientific">Mycena alexandri</name>
    <dbReference type="NCBI Taxonomy" id="1745969"/>
    <lineage>
        <taxon>Eukaryota</taxon>
        <taxon>Fungi</taxon>
        <taxon>Dikarya</taxon>
        <taxon>Basidiomycota</taxon>
        <taxon>Agaricomycotina</taxon>
        <taxon>Agaricomycetes</taxon>
        <taxon>Agaricomycetidae</taxon>
        <taxon>Agaricales</taxon>
        <taxon>Marasmiineae</taxon>
        <taxon>Mycenaceae</taxon>
        <taxon>Mycena</taxon>
    </lineage>
</organism>
<proteinExistence type="predicted"/>
<dbReference type="AlphaFoldDB" id="A0AAD6TJI1"/>
<evidence type="ECO:0000313" key="8">
    <source>
        <dbReference type="Proteomes" id="UP001218188"/>
    </source>
</evidence>
<feature type="transmembrane region" description="Helical" evidence="6">
    <location>
        <begin position="370"/>
        <end position="392"/>
    </location>
</feature>
<feature type="compositionally biased region" description="Low complexity" evidence="5">
    <location>
        <begin position="182"/>
        <end position="219"/>
    </location>
</feature>
<comment type="subcellular location">
    <subcellularLocation>
        <location evidence="1">Membrane</location>
        <topology evidence="1">Multi-pass membrane protein</topology>
    </subcellularLocation>
</comment>
<dbReference type="InterPro" id="IPR018499">
    <property type="entry name" value="Tetraspanin/Peripherin"/>
</dbReference>
<keyword evidence="2 6" id="KW-0812">Transmembrane</keyword>